<evidence type="ECO:0000313" key="8">
    <source>
        <dbReference type="Proteomes" id="UP001210865"/>
    </source>
</evidence>
<protein>
    <submittedName>
        <fullName evidence="7">BamA/TamA family outer membrane protein</fullName>
    </submittedName>
</protein>
<evidence type="ECO:0000256" key="3">
    <source>
        <dbReference type="ARBA" id="ARBA00023136"/>
    </source>
</evidence>
<organism evidence="7 8">
    <name type="scientific">Sphingomonas abietis</name>
    <dbReference type="NCBI Taxonomy" id="3012344"/>
    <lineage>
        <taxon>Bacteria</taxon>
        <taxon>Pseudomonadati</taxon>
        <taxon>Pseudomonadota</taxon>
        <taxon>Alphaproteobacteria</taxon>
        <taxon>Sphingomonadales</taxon>
        <taxon>Sphingomonadaceae</taxon>
        <taxon>Sphingomonas</taxon>
    </lineage>
</organism>
<keyword evidence="3" id="KW-0472">Membrane</keyword>
<dbReference type="EMBL" id="CP115174">
    <property type="protein sequence ID" value="WBO22171.1"/>
    <property type="molecule type" value="Genomic_DNA"/>
</dbReference>
<evidence type="ECO:0000259" key="6">
    <source>
        <dbReference type="Pfam" id="PF07244"/>
    </source>
</evidence>
<evidence type="ECO:0000259" key="5">
    <source>
        <dbReference type="Pfam" id="PF01103"/>
    </source>
</evidence>
<dbReference type="Proteomes" id="UP001210865">
    <property type="component" value="Chromosome"/>
</dbReference>
<dbReference type="InterPro" id="IPR000184">
    <property type="entry name" value="Bac_surfAg_D15"/>
</dbReference>
<dbReference type="Gene3D" id="3.10.20.310">
    <property type="entry name" value="membrane protein fhac"/>
    <property type="match status" value="2"/>
</dbReference>
<feature type="domain" description="Bacterial surface antigen (D15)" evidence="5">
    <location>
        <begin position="414"/>
        <end position="704"/>
    </location>
</feature>
<sequence length="704" mass="74859">MSPAVSRSRARCACAAIVLATVPVAARGQDAATTAVDPAATLDPNSPMADMPGLGVDWPDLAKPDAPLGLLPTDQPDPAVALGKAAKAIKAEAQTVDASGERRYGVTIEGLAGLPAASEIRLRFDGLSSLQLGVGKPANVAQVDRRAREDGAMLRELLRAYGYYDAEVDTRVGGTSGPTTTGDSRLAVTLAVDPGPAYTFTHVALPGLAATGPDAAALLKAFDVGKGDPVSADRVNNGVAALKAALADKGYAFAVVGDPDIRVDHQTHEATLAMQVDAGDHMRFGMFHVSGTRHVFGPRHLALLSRLHPGDLYNKSLIEDLRRALIQTGLISVAQITPVHTADPHIVDLDVHLEPAPPRTIAATLGYVTGARITAGQLGYLNTETVSTLGYGTGQGVTAEVDWTHRNLFPPEGSLTVRGVLGTQEQLASAIFRRNNFRTRDQALVGQFTLDHLNVPAFAAKTIDAAANIERQTNIIWQKKWTYSYGVELVVSDERDEILATGEPRRATYYIGALPLGLAYDGSDDLLNPTRGYRLSARVSPEISFRGKAFEYVRLQLDGSAYQPVGRIVFAERVRLGSIEGASSDAIAPTRRFYSGGGGSVRGFGYQKIGPRDLNNNPTGGASLAEFGLEARIRFGDFGIVPFLDGGNLYAQSLPRFTGIRYGTGLGVRYYTSFGPIRVDVGTPINRQKGDSRVAVYVSLGQAF</sequence>
<feature type="signal peptide" evidence="4">
    <location>
        <begin position="1"/>
        <end position="25"/>
    </location>
</feature>
<keyword evidence="2" id="KW-1134">Transmembrane beta strand</keyword>
<dbReference type="InterPro" id="IPR039910">
    <property type="entry name" value="D15-like"/>
</dbReference>
<proteinExistence type="predicted"/>
<keyword evidence="2" id="KW-0812">Transmembrane</keyword>
<evidence type="ECO:0000256" key="4">
    <source>
        <dbReference type="SAM" id="SignalP"/>
    </source>
</evidence>
<gene>
    <name evidence="7" type="ORF">PBT88_18785</name>
</gene>
<evidence type="ECO:0000313" key="7">
    <source>
        <dbReference type="EMBL" id="WBO22171.1"/>
    </source>
</evidence>
<keyword evidence="4" id="KW-0732">Signal</keyword>
<evidence type="ECO:0000256" key="2">
    <source>
        <dbReference type="ARBA" id="ARBA00022452"/>
    </source>
</evidence>
<reference evidence="7 8" key="1">
    <citation type="submission" date="2022-12" db="EMBL/GenBank/DDBJ databases">
        <title>Sphingomonas abieness sp. nov., an endophytic bacterium isolated from Abies koreana.</title>
        <authorList>
            <person name="Jiang L."/>
            <person name="Lee J."/>
        </authorList>
    </citation>
    <scope>NUCLEOTIDE SEQUENCE [LARGE SCALE GENOMIC DNA]</scope>
    <source>
        <strain evidence="8">PAMB 00755</strain>
    </source>
</reference>
<evidence type="ECO:0000256" key="1">
    <source>
        <dbReference type="ARBA" id="ARBA00004370"/>
    </source>
</evidence>
<dbReference type="RefSeq" id="WP_270076819.1">
    <property type="nucleotide sequence ID" value="NZ_CP115174.1"/>
</dbReference>
<dbReference type="Pfam" id="PF01103">
    <property type="entry name" value="Omp85"/>
    <property type="match status" value="1"/>
</dbReference>
<dbReference type="PANTHER" id="PTHR12815">
    <property type="entry name" value="SORTING AND ASSEMBLY MACHINERY SAMM50 PROTEIN FAMILY MEMBER"/>
    <property type="match status" value="1"/>
</dbReference>
<feature type="domain" description="POTRA" evidence="6">
    <location>
        <begin position="216"/>
        <end position="279"/>
    </location>
</feature>
<keyword evidence="8" id="KW-1185">Reference proteome</keyword>
<name>A0ABY7NNX8_9SPHN</name>
<comment type="subcellular location">
    <subcellularLocation>
        <location evidence="1">Membrane</location>
    </subcellularLocation>
</comment>
<dbReference type="PANTHER" id="PTHR12815:SF42">
    <property type="entry name" value="BACTERIAL SURFACE ANTIGEN (D15) DOMAIN-CONTAINING PROTEIN"/>
    <property type="match status" value="1"/>
</dbReference>
<dbReference type="Pfam" id="PF07244">
    <property type="entry name" value="POTRA"/>
    <property type="match status" value="1"/>
</dbReference>
<dbReference type="Gene3D" id="2.40.160.50">
    <property type="entry name" value="membrane protein fhac: a member of the omp85/tpsb transporter family"/>
    <property type="match status" value="1"/>
</dbReference>
<feature type="chain" id="PRO_5046251148" evidence="4">
    <location>
        <begin position="26"/>
        <end position="704"/>
    </location>
</feature>
<accession>A0ABY7NNX8</accession>
<dbReference type="InterPro" id="IPR010827">
    <property type="entry name" value="BamA/TamA_POTRA"/>
</dbReference>